<organism evidence="2 3">
    <name type="scientific">Acinetobacter chinensis</name>
    <dbReference type="NCBI Taxonomy" id="2004650"/>
    <lineage>
        <taxon>Bacteria</taxon>
        <taxon>Pseudomonadati</taxon>
        <taxon>Pseudomonadota</taxon>
        <taxon>Gammaproteobacteria</taxon>
        <taxon>Moraxellales</taxon>
        <taxon>Moraxellaceae</taxon>
        <taxon>Acinetobacter</taxon>
    </lineage>
</organism>
<proteinExistence type="predicted"/>
<evidence type="ECO:0000256" key="1">
    <source>
        <dbReference type="SAM" id="Phobius"/>
    </source>
</evidence>
<feature type="transmembrane region" description="Helical" evidence="1">
    <location>
        <begin position="49"/>
        <end position="72"/>
    </location>
</feature>
<protein>
    <recommendedName>
        <fullName evidence="4">DUF4239 domain-containing protein</fullName>
    </recommendedName>
</protein>
<dbReference type="KEGG" id="achi:CDG60_07070"/>
<name>A0A3B7LU11_9GAMM</name>
<accession>A0A3B7LU11</accession>
<evidence type="ECO:0000313" key="2">
    <source>
        <dbReference type="EMBL" id="AXY56352.1"/>
    </source>
</evidence>
<dbReference type="AlphaFoldDB" id="A0A3B7LU11"/>
<keyword evidence="1" id="KW-0472">Membrane</keyword>
<dbReference type="Proteomes" id="UP000263753">
    <property type="component" value="Chromosome"/>
</dbReference>
<reference evidence="3" key="1">
    <citation type="submission" date="2018-09" db="EMBL/GenBank/DDBJ databases">
        <title>The complete genome of Acinetobacter sp. strain WCHAc010005.</title>
        <authorList>
            <person name="Hu Y."/>
            <person name="Long H."/>
            <person name="Feng Y."/>
            <person name="Zong Z."/>
        </authorList>
    </citation>
    <scope>NUCLEOTIDE SEQUENCE [LARGE SCALE GENOMIC DNA]</scope>
    <source>
        <strain evidence="3">WCHAc010005</strain>
    </source>
</reference>
<dbReference type="Pfam" id="PF14023">
    <property type="entry name" value="Bestrophin-like"/>
    <property type="match status" value="1"/>
</dbReference>
<feature type="transmembrane region" description="Helical" evidence="1">
    <location>
        <begin position="214"/>
        <end position="232"/>
    </location>
</feature>
<evidence type="ECO:0008006" key="4">
    <source>
        <dbReference type="Google" id="ProtNLM"/>
    </source>
</evidence>
<dbReference type="RefSeq" id="WP_087511369.1">
    <property type="nucleotide sequence ID" value="NZ_CP032134.1"/>
</dbReference>
<feature type="transmembrane region" description="Helical" evidence="1">
    <location>
        <begin position="188"/>
        <end position="207"/>
    </location>
</feature>
<sequence length="263" mass="29685">MSWIQNLLSELSINSASNFWTIFILLGGAAYAGKFFFKNHNPTFSDDQAKIVLGAILSLLGLLIGFVLSISINGYNDRQKTEENEMLVIGSALQRTQLLNSPQKDQAEKLLHEYLDARIEFFNADNLLENKKWRTTSTEKQKQLWEIAVTEAREAPNPVINSVLSSYSDLYLAQEKTSVSWRDQIPKIVWALLIFFAVVSNILIGYNARQEQKMNLMILVLPFLITLSLFIISEIDVPGKGVIHVTPDDLLSLKETLVPVAKK</sequence>
<feature type="transmembrane region" description="Helical" evidence="1">
    <location>
        <begin position="20"/>
        <end position="37"/>
    </location>
</feature>
<gene>
    <name evidence="2" type="ORF">CDG60_07070</name>
</gene>
<evidence type="ECO:0000313" key="3">
    <source>
        <dbReference type="Proteomes" id="UP000263753"/>
    </source>
</evidence>
<dbReference type="InterPro" id="IPR025333">
    <property type="entry name" value="DUF4239"/>
</dbReference>
<keyword evidence="1" id="KW-0812">Transmembrane</keyword>
<dbReference type="EMBL" id="CP032134">
    <property type="protein sequence ID" value="AXY56352.1"/>
    <property type="molecule type" value="Genomic_DNA"/>
</dbReference>
<keyword evidence="1" id="KW-1133">Transmembrane helix</keyword>